<keyword evidence="3" id="KW-0238">DNA-binding</keyword>
<dbReference type="NCBIfam" id="TIGR02097">
    <property type="entry name" value="yccV"/>
    <property type="match status" value="1"/>
</dbReference>
<comment type="caution">
    <text evidence="3">The sequence shown here is derived from an EMBL/GenBank/DDBJ whole genome shotgun (WGS) entry which is preliminary data.</text>
</comment>
<dbReference type="Proteomes" id="UP000287330">
    <property type="component" value="Unassembled WGS sequence"/>
</dbReference>
<feature type="domain" description="Hemimethylated DNA-binding" evidence="2">
    <location>
        <begin position="3"/>
        <end position="99"/>
    </location>
</feature>
<name>A0A432YC65_9GAMM</name>
<dbReference type="AlphaFoldDB" id="A0A432YC65"/>
<organism evidence="3 4">
    <name type="scientific">Idiomarina fontislapidosi</name>
    <dbReference type="NCBI Taxonomy" id="263723"/>
    <lineage>
        <taxon>Bacteria</taxon>
        <taxon>Pseudomonadati</taxon>
        <taxon>Pseudomonadota</taxon>
        <taxon>Gammaproteobacteria</taxon>
        <taxon>Alteromonadales</taxon>
        <taxon>Idiomarinaceae</taxon>
        <taxon>Idiomarina</taxon>
    </lineage>
</organism>
<reference evidence="4" key="1">
    <citation type="journal article" date="2018" name="Front. Microbiol.">
        <title>Genome-Based Analysis Reveals the Taxonomy and Diversity of the Family Idiomarinaceae.</title>
        <authorList>
            <person name="Liu Y."/>
            <person name="Lai Q."/>
            <person name="Shao Z."/>
        </authorList>
    </citation>
    <scope>NUCLEOTIDE SEQUENCE [LARGE SCALE GENOMIC DNA]</scope>
    <source>
        <strain evidence="4">F23</strain>
    </source>
</reference>
<sequence length="99" mass="11159">MVRASFNLGQPVKHRLYGYEGVVVDVDASFSLSDEWYQRQVFSGASKNQPWYLILVKNSSIQTYVAESCLEQLATQPRVNQSLLRQISDPALAGLQKHS</sequence>
<dbReference type="Gene3D" id="2.30.30.390">
    <property type="entry name" value="Hemimethylated DNA-binding domain"/>
    <property type="match status" value="1"/>
</dbReference>
<evidence type="ECO:0000313" key="3">
    <source>
        <dbReference type="EMBL" id="RUO58517.1"/>
    </source>
</evidence>
<protein>
    <recommendedName>
        <fullName evidence="1">Heat shock protein HspQ</fullName>
    </recommendedName>
</protein>
<dbReference type="SMART" id="SM00992">
    <property type="entry name" value="YccV-like"/>
    <property type="match status" value="1"/>
</dbReference>
<gene>
    <name evidence="3" type="ORF">CWE25_02205</name>
</gene>
<accession>A0A432YC65</accession>
<dbReference type="InterPro" id="IPR011722">
    <property type="entry name" value="Hemimethylated_DNA-bd_dom"/>
</dbReference>
<evidence type="ECO:0000313" key="4">
    <source>
        <dbReference type="Proteomes" id="UP000287330"/>
    </source>
</evidence>
<dbReference type="InterPro" id="IPR036623">
    <property type="entry name" value="Hemimethylated_DNA-bd_sf"/>
</dbReference>
<dbReference type="GO" id="GO:0003677">
    <property type="term" value="F:DNA binding"/>
    <property type="evidence" value="ECO:0007669"/>
    <property type="project" value="UniProtKB-UniRule"/>
</dbReference>
<proteinExistence type="predicted"/>
<evidence type="ECO:0000259" key="2">
    <source>
        <dbReference type="SMART" id="SM00992"/>
    </source>
</evidence>
<dbReference type="OrthoDB" id="9806050at2"/>
<dbReference type="EMBL" id="PIPV01000001">
    <property type="protein sequence ID" value="RUO58517.1"/>
    <property type="molecule type" value="Genomic_DNA"/>
</dbReference>
<dbReference type="SUPFAM" id="SSF141255">
    <property type="entry name" value="YccV-like"/>
    <property type="match status" value="1"/>
</dbReference>
<dbReference type="Pfam" id="PF08755">
    <property type="entry name" value="YccV-like"/>
    <property type="match status" value="1"/>
</dbReference>
<evidence type="ECO:0000256" key="1">
    <source>
        <dbReference type="NCBIfam" id="TIGR02097"/>
    </source>
</evidence>
<keyword evidence="4" id="KW-1185">Reference proteome</keyword>